<organism evidence="1 2">
    <name type="scientific">Pseudoalteromonas luteoviolacea NCIMB 1942</name>
    <dbReference type="NCBI Taxonomy" id="1365253"/>
    <lineage>
        <taxon>Bacteria</taxon>
        <taxon>Pseudomonadati</taxon>
        <taxon>Pseudomonadota</taxon>
        <taxon>Gammaproteobacteria</taxon>
        <taxon>Alteromonadales</taxon>
        <taxon>Pseudoalteromonadaceae</taxon>
        <taxon>Pseudoalteromonas</taxon>
    </lineage>
</organism>
<gene>
    <name evidence="1" type="ORF">N482_01835</name>
</gene>
<dbReference type="Proteomes" id="UP000076587">
    <property type="component" value="Unassembled WGS sequence"/>
</dbReference>
<protein>
    <submittedName>
        <fullName evidence="1">Uncharacterized protein</fullName>
    </submittedName>
</protein>
<proteinExistence type="predicted"/>
<evidence type="ECO:0000313" key="1">
    <source>
        <dbReference type="EMBL" id="KZN48008.1"/>
    </source>
</evidence>
<evidence type="ECO:0000313" key="2">
    <source>
        <dbReference type="Proteomes" id="UP000076587"/>
    </source>
</evidence>
<dbReference type="PATRIC" id="fig|1365253.3.peg.2158"/>
<comment type="caution">
    <text evidence="1">The sequence shown here is derived from an EMBL/GenBank/DDBJ whole genome shotgun (WGS) entry which is preliminary data.</text>
</comment>
<reference evidence="1 2" key="1">
    <citation type="submission" date="2013-07" db="EMBL/GenBank/DDBJ databases">
        <title>Comparative Genomic and Metabolomic Analysis of Twelve Strains of Pseudoalteromonas luteoviolacea.</title>
        <authorList>
            <person name="Vynne N.G."/>
            <person name="Mansson M."/>
            <person name="Gram L."/>
        </authorList>
    </citation>
    <scope>NUCLEOTIDE SEQUENCE [LARGE SCALE GENOMIC DNA]</scope>
    <source>
        <strain evidence="1 2">NCIMB 1942</strain>
    </source>
</reference>
<dbReference type="AlphaFoldDB" id="A0A167CSF9"/>
<dbReference type="EMBL" id="AUXT01000150">
    <property type="protein sequence ID" value="KZN48008.1"/>
    <property type="molecule type" value="Genomic_DNA"/>
</dbReference>
<name>A0A167CSF9_9GAMM</name>
<sequence>MPKGARGNIEMYVEIVFKTKQAAVSGLFVKHR</sequence>
<accession>A0A167CSF9</accession>